<dbReference type="GO" id="GO:0006952">
    <property type="term" value="P:defense response"/>
    <property type="evidence" value="ECO:0007669"/>
    <property type="project" value="UniProtKB-ARBA"/>
</dbReference>
<dbReference type="SUPFAM" id="SSF52058">
    <property type="entry name" value="L domain-like"/>
    <property type="match status" value="1"/>
</dbReference>
<dbReference type="CDD" id="cd14066">
    <property type="entry name" value="STKc_IRAK"/>
    <property type="match status" value="1"/>
</dbReference>
<dbReference type="Pfam" id="PF00069">
    <property type="entry name" value="Pkinase"/>
    <property type="match status" value="1"/>
</dbReference>
<keyword evidence="7 20" id="KW-0812">Transmembrane</keyword>
<evidence type="ECO:0000256" key="10">
    <source>
        <dbReference type="ARBA" id="ARBA00022741"/>
    </source>
</evidence>
<sequence>MSKITSTSLQILSYMLTLLFLTLPFHGNSQTTSGLEQTILLKLKQHWSNPPSINHWTSSSNSTSIHCTWPEINCTDGSVTGITLADRNISGTFPPFICDLQNLTHIDLYNNNINGPFPTVLYNCSKLQYLDLSQNYFLGRIPDDVNRLSTRLQVLNLYANYFTGDIPPAIGQLSELKTLQLHVNAFNGSVPPEIGDLSNLEILRLAYNALTPWTMPSSFGQLKKLTVLWMAQTNLTGPLPETMGNMTALEYLDLSMNHLTGNIPSGLLSLKNLTILYLYKNRLSGAIPTRVEALNLDVIDLSENNLTGTIPDGFGKLTKLTGLALFLNQLSGEVPYTIGRLSKLVQFKVFSNKLSGELPPDLGRYSMLEVVYVSSNRFTGPLPEYLCANGVLVDVMAHENNFTGELPNSLGKCSSLSFVWVRGNRLSGDIPTGLWTSFNLTELMISDNSFTGQLPDKVATNLSKLWISNNQFSGEIPAGISSGRNLMVFNASNNLFNGTIPQGLTALPLLTTLLLDGNQLSGHFPSEIVAWRSLNILNLSRNRLSGQIPPEIGSLHALTDLDLSGNQLSGQIPPQLGLLRLPSINLSSNHLTGKIPVEFEYTVFNSSFLNNPDLCASNPSLGIDVCSSGPRKLTKLSTELFAILASIAAVLFVLIMLFGLFAIRYYGKRKRGLDLKWKLTPFVRLNFTDSNILTGLIENNVIGSGGSGKVYRVAVNHSGDEFVAVKRIWNNKKLDQRLEKEFEAEVEILGTIRHSNIVKLLCCLSSDNSKLLVYEFSENRSLDRWLHRKKTQSSHVSGGSVRHVVLDWPKRLQIAVGAARGLCYMHHDCSPSIVHRDVKSSNILLDSEFNAKIADFGLARILIEHGEPNTVSAVAGSFGYIAPEYAHTRRVNEKIDVYSFGVVLLELVTGREANDGDENTCLAEWAWQHIREDNPIVDALDADIKEAGNLGEMSSVFNLGIVCTGTLPSSRPTMKEVLQILLRCNHPPAFGQKNGRSEYDAAPLLKNSTHRSMLEYGNGGFAFSV</sequence>
<evidence type="ECO:0000256" key="6">
    <source>
        <dbReference type="ARBA" id="ARBA00022679"/>
    </source>
</evidence>
<keyword evidence="9" id="KW-0677">Repeat</keyword>
<evidence type="ECO:0000256" key="20">
    <source>
        <dbReference type="SAM" id="Phobius"/>
    </source>
</evidence>
<dbReference type="InterPro" id="IPR051716">
    <property type="entry name" value="Plant_RL_S/T_kinase"/>
</dbReference>
<dbReference type="SMART" id="SM00365">
    <property type="entry name" value="LRR_SD22"/>
    <property type="match status" value="4"/>
</dbReference>
<gene>
    <name evidence="23" type="ORF">Din_005492</name>
</gene>
<keyword evidence="5" id="KW-0433">Leucine-rich repeat</keyword>
<organism evidence="23">
    <name type="scientific">Davidia involucrata</name>
    <name type="common">Dove tree</name>
    <dbReference type="NCBI Taxonomy" id="16924"/>
    <lineage>
        <taxon>Eukaryota</taxon>
        <taxon>Viridiplantae</taxon>
        <taxon>Streptophyta</taxon>
        <taxon>Embryophyta</taxon>
        <taxon>Tracheophyta</taxon>
        <taxon>Spermatophyta</taxon>
        <taxon>Magnoliopsida</taxon>
        <taxon>eudicotyledons</taxon>
        <taxon>Gunneridae</taxon>
        <taxon>Pentapetalae</taxon>
        <taxon>asterids</taxon>
        <taxon>Cornales</taxon>
        <taxon>Nyssaceae</taxon>
        <taxon>Davidia</taxon>
    </lineage>
</organism>
<dbReference type="FunFam" id="3.30.200.20:FF:000512">
    <property type="entry name" value="Receptor-like protein kinase HSL1"/>
    <property type="match status" value="1"/>
</dbReference>
<dbReference type="PANTHER" id="PTHR48053:SF109">
    <property type="entry name" value="PROTEIN KINASE DOMAIN-CONTAINING PROTEIN"/>
    <property type="match status" value="1"/>
</dbReference>
<keyword evidence="6" id="KW-0808">Transferase</keyword>
<dbReference type="Gene3D" id="3.80.10.10">
    <property type="entry name" value="Ribonuclease Inhibitor"/>
    <property type="match status" value="4"/>
</dbReference>
<dbReference type="InterPro" id="IPR017441">
    <property type="entry name" value="Protein_kinase_ATP_BS"/>
</dbReference>
<dbReference type="PANTHER" id="PTHR48053">
    <property type="entry name" value="LEUCINE RICH REPEAT FAMILY PROTEIN, EXPRESSED"/>
    <property type="match status" value="1"/>
</dbReference>
<dbReference type="FunFam" id="3.80.10.10:FF:000041">
    <property type="entry name" value="LRR receptor-like serine/threonine-protein kinase ERECTA"/>
    <property type="match status" value="1"/>
</dbReference>
<dbReference type="InterPro" id="IPR011009">
    <property type="entry name" value="Kinase-like_dom_sf"/>
</dbReference>
<dbReference type="Pfam" id="PF00560">
    <property type="entry name" value="LRR_1"/>
    <property type="match status" value="4"/>
</dbReference>
<dbReference type="InterPro" id="IPR032675">
    <property type="entry name" value="LRR_dom_sf"/>
</dbReference>
<dbReference type="GO" id="GO:0005886">
    <property type="term" value="C:plasma membrane"/>
    <property type="evidence" value="ECO:0007669"/>
    <property type="project" value="UniProtKB-SubCell"/>
</dbReference>
<dbReference type="EC" id="2.7.11.1" evidence="3"/>
<dbReference type="GO" id="GO:0051707">
    <property type="term" value="P:response to other organism"/>
    <property type="evidence" value="ECO:0007669"/>
    <property type="project" value="UniProtKB-ARBA"/>
</dbReference>
<keyword evidence="13 20" id="KW-1133">Transmembrane helix</keyword>
<evidence type="ECO:0000256" key="14">
    <source>
        <dbReference type="ARBA" id="ARBA00023136"/>
    </source>
</evidence>
<evidence type="ECO:0000256" key="11">
    <source>
        <dbReference type="ARBA" id="ARBA00022777"/>
    </source>
</evidence>
<keyword evidence="14 20" id="KW-0472">Membrane</keyword>
<dbReference type="Gene3D" id="1.10.510.10">
    <property type="entry name" value="Transferase(Phosphotransferase) domain 1"/>
    <property type="match status" value="1"/>
</dbReference>
<reference evidence="23" key="1">
    <citation type="submission" date="2019-08" db="EMBL/GenBank/DDBJ databases">
        <title>Reference gene set and small RNA set construction with multiple tissues from Davidia involucrata Baill.</title>
        <authorList>
            <person name="Yang H."/>
            <person name="Zhou C."/>
            <person name="Li G."/>
            <person name="Wang J."/>
            <person name="Gao P."/>
            <person name="Wang M."/>
            <person name="Wang R."/>
            <person name="Zhao Y."/>
        </authorList>
    </citation>
    <scope>NUCLEOTIDE SEQUENCE</scope>
    <source>
        <tissue evidence="23">Mixed with DoveR01_LX</tissue>
    </source>
</reference>
<proteinExistence type="predicted"/>
<evidence type="ECO:0000256" key="17">
    <source>
        <dbReference type="ARBA" id="ARBA00047899"/>
    </source>
</evidence>
<dbReference type="PROSITE" id="PS00108">
    <property type="entry name" value="PROTEIN_KINASE_ST"/>
    <property type="match status" value="1"/>
</dbReference>
<evidence type="ECO:0000256" key="5">
    <source>
        <dbReference type="ARBA" id="ARBA00022614"/>
    </source>
</evidence>
<keyword evidence="11 23" id="KW-0418">Kinase</keyword>
<dbReference type="SUPFAM" id="SSF52047">
    <property type="entry name" value="RNI-like"/>
    <property type="match status" value="1"/>
</dbReference>
<dbReference type="SMART" id="SM00220">
    <property type="entry name" value="S_TKc"/>
    <property type="match status" value="1"/>
</dbReference>
<evidence type="ECO:0000256" key="13">
    <source>
        <dbReference type="ARBA" id="ARBA00022989"/>
    </source>
</evidence>
<dbReference type="PROSITE" id="PS50011">
    <property type="entry name" value="PROTEIN_KINASE_DOM"/>
    <property type="match status" value="1"/>
</dbReference>
<comment type="catalytic activity">
    <reaction evidence="18">
        <text>L-seryl-[protein] + ATP = O-phospho-L-seryl-[protein] + ADP + H(+)</text>
        <dbReference type="Rhea" id="RHEA:17989"/>
        <dbReference type="Rhea" id="RHEA-COMP:9863"/>
        <dbReference type="Rhea" id="RHEA-COMP:11604"/>
        <dbReference type="ChEBI" id="CHEBI:15378"/>
        <dbReference type="ChEBI" id="CHEBI:29999"/>
        <dbReference type="ChEBI" id="CHEBI:30616"/>
        <dbReference type="ChEBI" id="CHEBI:83421"/>
        <dbReference type="ChEBI" id="CHEBI:456216"/>
        <dbReference type="EC" id="2.7.11.1"/>
    </reaction>
</comment>
<dbReference type="InterPro" id="IPR001611">
    <property type="entry name" value="Leu-rich_rpt"/>
</dbReference>
<evidence type="ECO:0000256" key="12">
    <source>
        <dbReference type="ARBA" id="ARBA00022840"/>
    </source>
</evidence>
<evidence type="ECO:0000256" key="15">
    <source>
        <dbReference type="ARBA" id="ARBA00023170"/>
    </source>
</evidence>
<keyword evidence="15 23" id="KW-0675">Receptor</keyword>
<keyword evidence="12 19" id="KW-0067">ATP-binding</keyword>
<keyword evidence="10 19" id="KW-0547">Nucleotide-binding</keyword>
<evidence type="ECO:0000256" key="4">
    <source>
        <dbReference type="ARBA" id="ARBA00022527"/>
    </source>
</evidence>
<evidence type="ECO:0000313" key="23">
    <source>
        <dbReference type="EMBL" id="MPA36051.1"/>
    </source>
</evidence>
<dbReference type="AlphaFoldDB" id="A0A5B6YW78"/>
<dbReference type="InterPro" id="IPR000719">
    <property type="entry name" value="Prot_kinase_dom"/>
</dbReference>
<feature type="transmembrane region" description="Helical" evidence="20">
    <location>
        <begin position="640"/>
        <end position="663"/>
    </location>
</feature>
<keyword evidence="16" id="KW-0325">Glycoprotein</keyword>
<dbReference type="EMBL" id="GHES01005492">
    <property type="protein sequence ID" value="MPA36051.1"/>
    <property type="molecule type" value="Transcribed_RNA"/>
</dbReference>
<dbReference type="FunFam" id="3.80.10.10:FF:000824">
    <property type="entry name" value="Receptor-like protein kinase HSL1 isoform A"/>
    <property type="match status" value="1"/>
</dbReference>
<evidence type="ECO:0000256" key="16">
    <source>
        <dbReference type="ARBA" id="ARBA00023180"/>
    </source>
</evidence>
<evidence type="ECO:0000256" key="2">
    <source>
        <dbReference type="ARBA" id="ARBA00004479"/>
    </source>
</evidence>
<name>A0A5B6YW78_DAVIN</name>
<evidence type="ECO:0000256" key="7">
    <source>
        <dbReference type="ARBA" id="ARBA00022692"/>
    </source>
</evidence>
<keyword evidence="8 21" id="KW-0732">Signal</keyword>
<evidence type="ECO:0000256" key="3">
    <source>
        <dbReference type="ARBA" id="ARBA00012513"/>
    </source>
</evidence>
<dbReference type="Pfam" id="PF13855">
    <property type="entry name" value="LRR_8"/>
    <property type="match status" value="1"/>
</dbReference>
<dbReference type="FunFam" id="1.10.510.10:FF:000714">
    <property type="entry name" value="Kinase family with leucine-rich repeat domain-containing protein"/>
    <property type="match status" value="1"/>
</dbReference>
<dbReference type="FunFam" id="3.80.10.10:FF:000095">
    <property type="entry name" value="LRR receptor-like serine/threonine-protein kinase GSO1"/>
    <property type="match status" value="1"/>
</dbReference>
<feature type="signal peptide" evidence="21">
    <location>
        <begin position="1"/>
        <end position="27"/>
    </location>
</feature>
<evidence type="ECO:0000256" key="21">
    <source>
        <dbReference type="SAM" id="SignalP"/>
    </source>
</evidence>
<dbReference type="SMART" id="SM00369">
    <property type="entry name" value="LRR_TYP"/>
    <property type="match status" value="6"/>
</dbReference>
<keyword evidence="4" id="KW-0723">Serine/threonine-protein kinase</keyword>
<evidence type="ECO:0000256" key="18">
    <source>
        <dbReference type="ARBA" id="ARBA00048679"/>
    </source>
</evidence>
<dbReference type="PROSITE" id="PS00107">
    <property type="entry name" value="PROTEIN_KINASE_ATP"/>
    <property type="match status" value="1"/>
</dbReference>
<feature type="domain" description="Protein kinase" evidence="22">
    <location>
        <begin position="696"/>
        <end position="989"/>
    </location>
</feature>
<feature type="chain" id="PRO_5022926329" description="non-specific serine/threonine protein kinase" evidence="21">
    <location>
        <begin position="28"/>
        <end position="1025"/>
    </location>
</feature>
<dbReference type="SUPFAM" id="SSF56112">
    <property type="entry name" value="Protein kinase-like (PK-like)"/>
    <property type="match status" value="1"/>
</dbReference>
<evidence type="ECO:0000256" key="8">
    <source>
        <dbReference type="ARBA" id="ARBA00022729"/>
    </source>
</evidence>
<dbReference type="Gene3D" id="3.30.200.20">
    <property type="entry name" value="Phosphorylase Kinase, domain 1"/>
    <property type="match status" value="1"/>
</dbReference>
<feature type="binding site" evidence="19">
    <location>
        <position position="726"/>
    </location>
    <ligand>
        <name>ATP</name>
        <dbReference type="ChEBI" id="CHEBI:30616"/>
    </ligand>
</feature>
<dbReference type="InterPro" id="IPR003591">
    <property type="entry name" value="Leu-rich_rpt_typical-subtyp"/>
</dbReference>
<comment type="catalytic activity">
    <reaction evidence="17">
        <text>L-threonyl-[protein] + ATP = O-phospho-L-threonyl-[protein] + ADP + H(+)</text>
        <dbReference type="Rhea" id="RHEA:46608"/>
        <dbReference type="Rhea" id="RHEA-COMP:11060"/>
        <dbReference type="Rhea" id="RHEA-COMP:11605"/>
        <dbReference type="ChEBI" id="CHEBI:15378"/>
        <dbReference type="ChEBI" id="CHEBI:30013"/>
        <dbReference type="ChEBI" id="CHEBI:30616"/>
        <dbReference type="ChEBI" id="CHEBI:61977"/>
        <dbReference type="ChEBI" id="CHEBI:456216"/>
        <dbReference type="EC" id="2.7.11.1"/>
    </reaction>
</comment>
<evidence type="ECO:0000256" key="9">
    <source>
        <dbReference type="ARBA" id="ARBA00022737"/>
    </source>
</evidence>
<evidence type="ECO:0000259" key="22">
    <source>
        <dbReference type="PROSITE" id="PS50011"/>
    </source>
</evidence>
<evidence type="ECO:0000256" key="1">
    <source>
        <dbReference type="ARBA" id="ARBA00004236"/>
    </source>
</evidence>
<dbReference type="InterPro" id="IPR055414">
    <property type="entry name" value="LRR_R13L4/SHOC2-like"/>
</dbReference>
<dbReference type="GO" id="GO:0004674">
    <property type="term" value="F:protein serine/threonine kinase activity"/>
    <property type="evidence" value="ECO:0007669"/>
    <property type="project" value="UniProtKB-KW"/>
</dbReference>
<dbReference type="InterPro" id="IPR008271">
    <property type="entry name" value="Ser/Thr_kinase_AS"/>
</dbReference>
<protein>
    <recommendedName>
        <fullName evidence="3">non-specific serine/threonine protein kinase</fullName>
        <ecNumber evidence="3">2.7.11.1</ecNumber>
    </recommendedName>
</protein>
<dbReference type="FunFam" id="3.80.10.10:FF:000221">
    <property type="entry name" value="Leucine-rich repeat receptor-like protein kinase PXL1"/>
    <property type="match status" value="1"/>
</dbReference>
<evidence type="ECO:0000256" key="19">
    <source>
        <dbReference type="PROSITE-ProRule" id="PRU10141"/>
    </source>
</evidence>
<comment type="subcellular location">
    <subcellularLocation>
        <location evidence="1">Cell membrane</location>
    </subcellularLocation>
    <subcellularLocation>
        <location evidence="2">Membrane</location>
        <topology evidence="2">Single-pass type I membrane protein</topology>
    </subcellularLocation>
</comment>
<dbReference type="Pfam" id="PF23598">
    <property type="entry name" value="LRR_14"/>
    <property type="match status" value="1"/>
</dbReference>
<dbReference type="GO" id="GO:0005524">
    <property type="term" value="F:ATP binding"/>
    <property type="evidence" value="ECO:0007669"/>
    <property type="project" value="UniProtKB-UniRule"/>
</dbReference>
<accession>A0A5B6YW78</accession>